<dbReference type="Proteomes" id="UP000030392">
    <property type="component" value="Unassembled WGS sequence"/>
</dbReference>
<sequence>MDLIPGVVLFFGAIGTVALLGWDTFQNRKPITKAEMQQSRGSRAAKPQQKRRGLFNRG</sequence>
<keyword evidence="2" id="KW-0472">Membrane</keyword>
<feature type="compositionally biased region" description="Basic residues" evidence="1">
    <location>
        <begin position="48"/>
        <end position="58"/>
    </location>
</feature>
<feature type="region of interest" description="Disordered" evidence="1">
    <location>
        <begin position="33"/>
        <end position="58"/>
    </location>
</feature>
<comment type="caution">
    <text evidence="3">The sequence shown here is derived from an EMBL/GenBank/DDBJ whole genome shotgun (WGS) entry which is preliminary data.</text>
</comment>
<accession>A0A0A2C9E7</accession>
<evidence type="ECO:0000313" key="4">
    <source>
        <dbReference type="Proteomes" id="UP000030392"/>
    </source>
</evidence>
<evidence type="ECO:0000313" key="3">
    <source>
        <dbReference type="EMBL" id="KGG21234.1"/>
    </source>
</evidence>
<keyword evidence="2" id="KW-1133">Transmembrane helix</keyword>
<dbReference type="AlphaFoldDB" id="A0A0A2C9E7"/>
<name>A0A0A2C9E7_PROMR</name>
<dbReference type="EMBL" id="JNAX01000008">
    <property type="protein sequence ID" value="KGG21234.1"/>
    <property type="molecule type" value="Genomic_DNA"/>
</dbReference>
<dbReference type="RefSeq" id="WP_193743106.1">
    <property type="nucleotide sequence ID" value="NZ_CP138967.1"/>
</dbReference>
<keyword evidence="2" id="KW-0812">Transmembrane</keyword>
<evidence type="ECO:0000256" key="1">
    <source>
        <dbReference type="SAM" id="MobiDB-lite"/>
    </source>
</evidence>
<proteinExistence type="predicted"/>
<reference evidence="4" key="1">
    <citation type="journal article" date="2014" name="Sci. Data">
        <title>Genomes of diverse isolates of the marine cyanobacterium Prochlorococcus.</title>
        <authorList>
            <person name="Biller S."/>
            <person name="Berube P."/>
            <person name="Thompson J."/>
            <person name="Kelly L."/>
            <person name="Roggensack S."/>
            <person name="Awad L."/>
            <person name="Roache-Johnson K."/>
            <person name="Ding H."/>
            <person name="Giovannoni S.J."/>
            <person name="Moore L.R."/>
            <person name="Chisholm S.W."/>
        </authorList>
    </citation>
    <scope>NUCLEOTIDE SEQUENCE [LARGE SCALE GENOMIC DNA]</scope>
    <source>
        <strain evidence="4">PAC1</strain>
    </source>
</reference>
<organism evidence="3 4">
    <name type="scientific">Prochlorococcus marinus str. PAC1</name>
    <dbReference type="NCBI Taxonomy" id="59924"/>
    <lineage>
        <taxon>Bacteria</taxon>
        <taxon>Bacillati</taxon>
        <taxon>Cyanobacteriota</taxon>
        <taxon>Cyanophyceae</taxon>
        <taxon>Synechococcales</taxon>
        <taxon>Prochlorococcaceae</taxon>
        <taxon>Prochlorococcus</taxon>
    </lineage>
</organism>
<feature type="transmembrane region" description="Helical" evidence="2">
    <location>
        <begin position="6"/>
        <end position="25"/>
    </location>
</feature>
<gene>
    <name evidence="3" type="ORF">EV03_0652</name>
</gene>
<protein>
    <submittedName>
        <fullName evidence="3">Uncharacterized protein</fullName>
    </submittedName>
</protein>
<evidence type="ECO:0000256" key="2">
    <source>
        <dbReference type="SAM" id="Phobius"/>
    </source>
</evidence>